<sequence length="307" mass="35134">MKHFFGFLFLAFLFIFQATAQERFVELNGSKIWINTKGIEQREEGQPLVIFESGHGTPMGNWDKVIGTVAEFAPILTYDRPGIGKSEATDYLPTLKNVSEQLVNLLDKLELAPPYILVGHSLGGVYVRGFANYFSEKLAGLVIIDPGDFTETQENRNEDYNILNWESSKVDSLIQSFIDIRVSRNEKSPAPIRREGQVLEELRENNFKEITSTQLPNIPVHMIAGGRFDMPAEFQSKEYDDEALFRSKIKHRIARWTDVIQSVEKGMLLYSGDAGHFVQWDDPELVISSIRMVMQDYYILQEEKNNN</sequence>
<dbReference type="RefSeq" id="WP_206588401.1">
    <property type="nucleotide sequence ID" value="NZ_JAFKCU010000007.1"/>
</dbReference>
<gene>
    <name evidence="3" type="ORF">J0A69_19985</name>
</gene>
<dbReference type="Pfam" id="PF12697">
    <property type="entry name" value="Abhydrolase_6"/>
    <property type="match status" value="1"/>
</dbReference>
<dbReference type="InterPro" id="IPR029058">
    <property type="entry name" value="AB_hydrolase_fold"/>
</dbReference>
<dbReference type="GO" id="GO:0016787">
    <property type="term" value="F:hydrolase activity"/>
    <property type="evidence" value="ECO:0007669"/>
    <property type="project" value="UniProtKB-KW"/>
</dbReference>
<dbReference type="EMBL" id="JAFKCU010000007">
    <property type="protein sequence ID" value="MBN7817734.1"/>
    <property type="molecule type" value="Genomic_DNA"/>
</dbReference>
<keyword evidence="4" id="KW-1185">Reference proteome</keyword>
<dbReference type="InterPro" id="IPR050266">
    <property type="entry name" value="AB_hydrolase_sf"/>
</dbReference>
<protein>
    <submittedName>
        <fullName evidence="3">Alpha/beta hydrolase</fullName>
    </submittedName>
</protein>
<comment type="caution">
    <text evidence="3">The sequence shown here is derived from an EMBL/GenBank/DDBJ whole genome shotgun (WGS) entry which is preliminary data.</text>
</comment>
<keyword evidence="1" id="KW-0732">Signal</keyword>
<dbReference type="PANTHER" id="PTHR43798:SF33">
    <property type="entry name" value="HYDROLASE, PUTATIVE (AFU_ORTHOLOGUE AFUA_2G14860)-RELATED"/>
    <property type="match status" value="1"/>
</dbReference>
<name>A0ABS3CQ03_9BACT</name>
<evidence type="ECO:0000313" key="3">
    <source>
        <dbReference type="EMBL" id="MBN7817734.1"/>
    </source>
</evidence>
<feature type="chain" id="PRO_5045992059" evidence="1">
    <location>
        <begin position="21"/>
        <end position="307"/>
    </location>
</feature>
<organism evidence="3 4">
    <name type="scientific">Algoriphagus pacificus</name>
    <dbReference type="NCBI Taxonomy" id="2811234"/>
    <lineage>
        <taxon>Bacteria</taxon>
        <taxon>Pseudomonadati</taxon>
        <taxon>Bacteroidota</taxon>
        <taxon>Cytophagia</taxon>
        <taxon>Cytophagales</taxon>
        <taxon>Cyclobacteriaceae</taxon>
        <taxon>Algoriphagus</taxon>
    </lineage>
</organism>
<reference evidence="3 4" key="1">
    <citation type="submission" date="2021-03" db="EMBL/GenBank/DDBJ databases">
        <title>novel species isolated from a fishpond in China.</title>
        <authorList>
            <person name="Lu H."/>
            <person name="Cai Z."/>
        </authorList>
    </citation>
    <scope>NUCLEOTIDE SEQUENCE [LARGE SCALE GENOMIC DNA]</scope>
    <source>
        <strain evidence="3 4">YJ13C</strain>
    </source>
</reference>
<dbReference type="InterPro" id="IPR000073">
    <property type="entry name" value="AB_hydrolase_1"/>
</dbReference>
<evidence type="ECO:0000259" key="2">
    <source>
        <dbReference type="Pfam" id="PF12697"/>
    </source>
</evidence>
<evidence type="ECO:0000313" key="4">
    <source>
        <dbReference type="Proteomes" id="UP000664480"/>
    </source>
</evidence>
<dbReference type="Proteomes" id="UP000664480">
    <property type="component" value="Unassembled WGS sequence"/>
</dbReference>
<feature type="signal peptide" evidence="1">
    <location>
        <begin position="1"/>
        <end position="20"/>
    </location>
</feature>
<keyword evidence="3" id="KW-0378">Hydrolase</keyword>
<dbReference type="SUPFAM" id="SSF53474">
    <property type="entry name" value="alpha/beta-Hydrolases"/>
    <property type="match status" value="1"/>
</dbReference>
<dbReference type="Gene3D" id="3.40.50.1820">
    <property type="entry name" value="alpha/beta hydrolase"/>
    <property type="match status" value="1"/>
</dbReference>
<dbReference type="PANTHER" id="PTHR43798">
    <property type="entry name" value="MONOACYLGLYCEROL LIPASE"/>
    <property type="match status" value="1"/>
</dbReference>
<feature type="domain" description="AB hydrolase-1" evidence="2">
    <location>
        <begin position="55"/>
        <end position="286"/>
    </location>
</feature>
<proteinExistence type="predicted"/>
<evidence type="ECO:0000256" key="1">
    <source>
        <dbReference type="SAM" id="SignalP"/>
    </source>
</evidence>
<accession>A0ABS3CQ03</accession>